<dbReference type="SUPFAM" id="SSF53649">
    <property type="entry name" value="Alkaline phosphatase-like"/>
    <property type="match status" value="1"/>
</dbReference>
<proteinExistence type="predicted"/>
<dbReference type="InterPro" id="IPR050448">
    <property type="entry name" value="OpgB/LTA_synthase_biosynth"/>
</dbReference>
<comment type="pathway">
    <text evidence="2">Cell wall biogenesis; lipoteichoic acid biosynthesis.</text>
</comment>
<evidence type="ECO:0000256" key="1">
    <source>
        <dbReference type="ARBA" id="ARBA00004651"/>
    </source>
</evidence>
<dbReference type="RefSeq" id="WP_379952497.1">
    <property type="nucleotide sequence ID" value="NZ_JBHMAF010000199.1"/>
</dbReference>
<gene>
    <name evidence="9" type="ORF">ACFFMS_30750</name>
</gene>
<keyword evidence="3" id="KW-1003">Cell membrane</keyword>
<accession>A0ABV5WQB0</accession>
<evidence type="ECO:0000256" key="5">
    <source>
        <dbReference type="ARBA" id="ARBA00022989"/>
    </source>
</evidence>
<dbReference type="EMBL" id="JBHMAF010000199">
    <property type="protein sequence ID" value="MFB9762607.1"/>
    <property type="molecule type" value="Genomic_DNA"/>
</dbReference>
<feature type="transmembrane region" description="Helical" evidence="7">
    <location>
        <begin position="229"/>
        <end position="247"/>
    </location>
</feature>
<dbReference type="CDD" id="cd16015">
    <property type="entry name" value="LTA_synthase"/>
    <property type="match status" value="1"/>
</dbReference>
<comment type="subcellular location">
    <subcellularLocation>
        <location evidence="1">Cell membrane</location>
        <topology evidence="1">Multi-pass membrane protein</topology>
    </subcellularLocation>
</comment>
<keyword evidence="10" id="KW-1185">Reference proteome</keyword>
<feature type="transmembrane region" description="Helical" evidence="7">
    <location>
        <begin position="12"/>
        <end position="33"/>
    </location>
</feature>
<name>A0ABV5WQB0_9BACI</name>
<evidence type="ECO:0000256" key="3">
    <source>
        <dbReference type="ARBA" id="ARBA00022475"/>
    </source>
</evidence>
<feature type="transmembrane region" description="Helical" evidence="7">
    <location>
        <begin position="53"/>
        <end position="76"/>
    </location>
</feature>
<dbReference type="InterPro" id="IPR017850">
    <property type="entry name" value="Alkaline_phosphatase_core_sf"/>
</dbReference>
<feature type="domain" description="Sulfatase N-terminal" evidence="8">
    <location>
        <begin position="329"/>
        <end position="621"/>
    </location>
</feature>
<dbReference type="InterPro" id="IPR000917">
    <property type="entry name" value="Sulfatase_N"/>
</dbReference>
<comment type="caution">
    <text evidence="9">The sequence shown here is derived from an EMBL/GenBank/DDBJ whole genome shotgun (WGS) entry which is preliminary data.</text>
</comment>
<evidence type="ECO:0000313" key="9">
    <source>
        <dbReference type="EMBL" id="MFB9762607.1"/>
    </source>
</evidence>
<evidence type="ECO:0000256" key="6">
    <source>
        <dbReference type="ARBA" id="ARBA00023136"/>
    </source>
</evidence>
<feature type="transmembrane region" description="Helical" evidence="7">
    <location>
        <begin position="128"/>
        <end position="146"/>
    </location>
</feature>
<evidence type="ECO:0000256" key="7">
    <source>
        <dbReference type="SAM" id="Phobius"/>
    </source>
</evidence>
<reference evidence="9 10" key="1">
    <citation type="submission" date="2024-09" db="EMBL/GenBank/DDBJ databases">
        <authorList>
            <person name="Sun Q."/>
            <person name="Mori K."/>
        </authorList>
    </citation>
    <scope>NUCLEOTIDE SEQUENCE [LARGE SCALE GENOMIC DNA]</scope>
    <source>
        <strain evidence="9 10">JCM 11201</strain>
    </source>
</reference>
<keyword evidence="4 7" id="KW-0812">Transmembrane</keyword>
<protein>
    <submittedName>
        <fullName evidence="9">Sulfatase-like hydrolase/transferase</fullName>
    </submittedName>
</protein>
<dbReference type="PANTHER" id="PTHR47371:SF3">
    <property type="entry name" value="PHOSPHOGLYCEROL TRANSFERASE I"/>
    <property type="match status" value="1"/>
</dbReference>
<feature type="transmembrane region" description="Helical" evidence="7">
    <location>
        <begin position="88"/>
        <end position="108"/>
    </location>
</feature>
<feature type="transmembrane region" description="Helical" evidence="7">
    <location>
        <begin position="151"/>
        <end position="169"/>
    </location>
</feature>
<dbReference type="Gene3D" id="3.40.720.10">
    <property type="entry name" value="Alkaline Phosphatase, subunit A"/>
    <property type="match status" value="1"/>
</dbReference>
<keyword evidence="6 7" id="KW-0472">Membrane</keyword>
<evidence type="ECO:0000256" key="2">
    <source>
        <dbReference type="ARBA" id="ARBA00004936"/>
    </source>
</evidence>
<dbReference type="Proteomes" id="UP001589609">
    <property type="component" value="Unassembled WGS sequence"/>
</dbReference>
<feature type="transmembrane region" description="Helical" evidence="7">
    <location>
        <begin position="196"/>
        <end position="217"/>
    </location>
</feature>
<evidence type="ECO:0000256" key="4">
    <source>
        <dbReference type="ARBA" id="ARBA00022692"/>
    </source>
</evidence>
<sequence length="696" mass="79686">MKSLVNKTYKIYIITFIGSLLLAFLLVNMYKFLQASYSIEQMLVLIHSFPRAYLINTVTLTALIYFICTTIIMLIQVRRTTKDWTVSLSVYMLLILVSLTVSILFFMVQNTMDAHKALLWMKQYPNHVMMTAILITSIMLFIFALFGSYYLGAIVAMAGLCLLALINYLKLKILGQPLYPTDFGQLKQVRDLIPMIIQKVSILSLVALVLGLVTLVILKTKLPKYKPHWLHRILVAGTSGFIIWSYANYESSIMSAIFKVTKVELIKWDPVLNYDLNGAVLGFVLSINQDVFEKPKDYSKENVLQVAQAVAHDLQEQTVLTETAAAVKPNIIYLMNEAFWDPTRLPNVQFEKDPIPYIREVMQQNPSGYTLSPMFGGGTANVEFEALTGFSLSFLEQGSVPYMQVFDKKKSVPNIASILRQRGYDAVAFHSFEKYFFKRDVVYPKLGFQSFTSMKEMKHKEMAAEHVSNMSVSKELIDMLKSHTNPVFIHTVTMQNHFPYLPGRFKTTEINVEGLDEKSNQVLETYTEGVRQSNEAFQYLMEQLDTLDEPTIVVFWGDHLPTFGENNNAIYNSGFIKTGGTSEESRRMHETPFFITANFPIPPVNLRTTSPIYFGPILFQILQEPLPPYYQFLMSLYERYHGIIRELKVNPENGIITTLTKDDQKLLDEYRLLQYDLLIGEQYSRPVLFPGENSNS</sequence>
<dbReference type="Pfam" id="PF00884">
    <property type="entry name" value="Sulfatase"/>
    <property type="match status" value="1"/>
</dbReference>
<keyword evidence="5 7" id="KW-1133">Transmembrane helix</keyword>
<evidence type="ECO:0000259" key="8">
    <source>
        <dbReference type="Pfam" id="PF00884"/>
    </source>
</evidence>
<dbReference type="PANTHER" id="PTHR47371">
    <property type="entry name" value="LIPOTEICHOIC ACID SYNTHASE"/>
    <property type="match status" value="1"/>
</dbReference>
<organism evidence="9 10">
    <name type="scientific">Ectobacillus funiculus</name>
    <dbReference type="NCBI Taxonomy" id="137993"/>
    <lineage>
        <taxon>Bacteria</taxon>
        <taxon>Bacillati</taxon>
        <taxon>Bacillota</taxon>
        <taxon>Bacilli</taxon>
        <taxon>Bacillales</taxon>
        <taxon>Bacillaceae</taxon>
        <taxon>Ectobacillus</taxon>
    </lineage>
</organism>
<evidence type="ECO:0000313" key="10">
    <source>
        <dbReference type="Proteomes" id="UP001589609"/>
    </source>
</evidence>